<dbReference type="eggNOG" id="KOG0760">
    <property type="taxonomic scope" value="Eukaryota"/>
</dbReference>
<dbReference type="STRING" id="400682.A0A1X7TW79"/>
<comment type="similarity">
    <text evidence="2 14">Belongs to the mitochondrial carrier (TC 2.A.29) family.</text>
</comment>
<evidence type="ECO:0000313" key="17">
    <source>
        <dbReference type="Proteomes" id="UP000007879"/>
    </source>
</evidence>
<dbReference type="PANTHER" id="PTHR45758">
    <property type="entry name" value="MITOFERRIN-1-RELATED"/>
    <property type="match status" value="1"/>
</dbReference>
<feature type="repeat" description="Solcar" evidence="13">
    <location>
        <begin position="239"/>
        <end position="331"/>
    </location>
</feature>
<evidence type="ECO:0000256" key="12">
    <source>
        <dbReference type="ARBA" id="ARBA00041894"/>
    </source>
</evidence>
<evidence type="ECO:0000256" key="5">
    <source>
        <dbReference type="ARBA" id="ARBA00022692"/>
    </source>
</evidence>
<gene>
    <name evidence="16" type="primary">100640085</name>
</gene>
<dbReference type="GO" id="GO:0015093">
    <property type="term" value="F:ferrous iron transmembrane transporter activity"/>
    <property type="evidence" value="ECO:0007669"/>
    <property type="project" value="TreeGrafter"/>
</dbReference>
<dbReference type="EnsemblMetazoa" id="Aqu2.1.19193_001">
    <property type="protein sequence ID" value="Aqu2.1.19193_001"/>
    <property type="gene ID" value="Aqu2.1.19193"/>
</dbReference>
<feature type="compositionally biased region" description="Low complexity" evidence="15">
    <location>
        <begin position="15"/>
        <end position="28"/>
    </location>
</feature>
<evidence type="ECO:0000256" key="6">
    <source>
        <dbReference type="ARBA" id="ARBA00022989"/>
    </source>
</evidence>
<comment type="function">
    <text evidence="9">Mitochondrial iron transporter that specifically mediates iron uptake in developing erythroid cells, thereby playing an essential role in heme biosynthesis.</text>
</comment>
<comment type="subcellular location">
    <subcellularLocation>
        <location evidence="1">Mitochondrion membrane</location>
        <topology evidence="1">Multi-pass membrane protein</topology>
    </subcellularLocation>
</comment>
<keyword evidence="4" id="KW-0410">Iron transport</keyword>
<dbReference type="GO" id="GO:0048250">
    <property type="term" value="P:iron import into the mitochondrion"/>
    <property type="evidence" value="ECO:0007669"/>
    <property type="project" value="TreeGrafter"/>
</dbReference>
<dbReference type="EnsemblMetazoa" id="XM_003389668.3">
    <property type="protein sequence ID" value="XP_003389716.2"/>
    <property type="gene ID" value="LOC100640085"/>
</dbReference>
<feature type="repeat" description="Solcar" evidence="13">
    <location>
        <begin position="148"/>
        <end position="232"/>
    </location>
</feature>
<dbReference type="KEGG" id="aqu:100640085"/>
<evidence type="ECO:0000256" key="14">
    <source>
        <dbReference type="RuleBase" id="RU000488"/>
    </source>
</evidence>
<name>A0A1X7TW79_AMPQE</name>
<evidence type="ECO:0000313" key="16">
    <source>
        <dbReference type="EnsemblMetazoa" id="Aqu2.1.19193_001"/>
    </source>
</evidence>
<dbReference type="InterPro" id="IPR023395">
    <property type="entry name" value="MCP_dom_sf"/>
</dbReference>
<evidence type="ECO:0000256" key="7">
    <source>
        <dbReference type="ARBA" id="ARBA00023128"/>
    </source>
</evidence>
<evidence type="ECO:0000256" key="2">
    <source>
        <dbReference type="ARBA" id="ARBA00006375"/>
    </source>
</evidence>
<evidence type="ECO:0000256" key="3">
    <source>
        <dbReference type="ARBA" id="ARBA00022448"/>
    </source>
</evidence>
<feature type="repeat" description="Solcar" evidence="13">
    <location>
        <begin position="54"/>
        <end position="142"/>
    </location>
</feature>
<dbReference type="InterPro" id="IPR018108">
    <property type="entry name" value="MCP_transmembrane"/>
</dbReference>
<evidence type="ECO:0000256" key="13">
    <source>
        <dbReference type="PROSITE-ProRule" id="PRU00282"/>
    </source>
</evidence>
<keyword evidence="7" id="KW-0496">Mitochondrion</keyword>
<dbReference type="OrthoDB" id="43906at2759"/>
<dbReference type="OMA" id="MYNSQHQ"/>
<sequence length="350" mass="38982">MEYPASVEQSVTDQTSPHIDSISSSSTPAKRERHQASNNTESMGEVDYESLPTDKLWAHLLAGGAAGVTEHCVMYPVDCVKTRMMTLVPNPKANYNNLYGAFKTIIKTERPSALFRGITVVATGAGPAHALYFSTYEYSKRWLSRHHNNIMSQGGAAVVATLLHDGCMNPIEVIKQRLQMYNAPYKGIIHCGATILRQEGPGAFYRSYTTQLTMNIPFQVLHFVSYEYLQEKFNPTRSYDPLSHMISGAGAGAIAAAFTTPLDVARTLLNTREQKKILASDKKIYGMLNTLLKIYQLKGFKGYFRGLSARVVYQMPSTALCWSVYELFKYGLGLKEAEFVETTPSDHTSR</sequence>
<dbReference type="PANTHER" id="PTHR45758:SF4">
    <property type="entry name" value="MITOFERRIN-1"/>
    <property type="match status" value="1"/>
</dbReference>
<evidence type="ECO:0000256" key="8">
    <source>
        <dbReference type="ARBA" id="ARBA00023136"/>
    </source>
</evidence>
<evidence type="ECO:0000256" key="10">
    <source>
        <dbReference type="ARBA" id="ARBA00040418"/>
    </source>
</evidence>
<dbReference type="GO" id="GO:0031966">
    <property type="term" value="C:mitochondrial membrane"/>
    <property type="evidence" value="ECO:0007669"/>
    <property type="project" value="UniProtKB-SubCell"/>
</dbReference>
<dbReference type="FunFam" id="1.50.40.10:FF:000029">
    <property type="entry name" value="Solute carrier family 25 member 28"/>
    <property type="match status" value="1"/>
</dbReference>
<protein>
    <recommendedName>
        <fullName evidence="10">Mitoferrin-1</fullName>
    </recommendedName>
    <alternativeName>
        <fullName evidence="11">Mitochondrial iron transporter 1</fullName>
    </alternativeName>
    <alternativeName>
        <fullName evidence="12">Solute carrier family 25 member 37</fullName>
    </alternativeName>
</protein>
<evidence type="ECO:0000256" key="1">
    <source>
        <dbReference type="ARBA" id="ARBA00004225"/>
    </source>
</evidence>
<evidence type="ECO:0000256" key="15">
    <source>
        <dbReference type="SAM" id="MobiDB-lite"/>
    </source>
</evidence>
<accession>A0A1X7TW79</accession>
<proteinExistence type="inferred from homology"/>
<dbReference type="PROSITE" id="PS50920">
    <property type="entry name" value="SOLCAR"/>
    <property type="match status" value="3"/>
</dbReference>
<keyword evidence="5 13" id="KW-0812">Transmembrane</keyword>
<dbReference type="Pfam" id="PF00153">
    <property type="entry name" value="Mito_carr"/>
    <property type="match status" value="3"/>
</dbReference>
<evidence type="ECO:0000256" key="9">
    <source>
        <dbReference type="ARBA" id="ARBA00037061"/>
    </source>
</evidence>
<keyword evidence="4" id="KW-0406">Ion transport</keyword>
<dbReference type="AlphaFoldDB" id="A0A1X7TW79"/>
<feature type="region of interest" description="Disordered" evidence="15">
    <location>
        <begin position="1"/>
        <end position="45"/>
    </location>
</feature>
<evidence type="ECO:0000256" key="4">
    <source>
        <dbReference type="ARBA" id="ARBA00022496"/>
    </source>
</evidence>
<reference evidence="17" key="1">
    <citation type="journal article" date="2010" name="Nature">
        <title>The Amphimedon queenslandica genome and the evolution of animal complexity.</title>
        <authorList>
            <person name="Srivastava M."/>
            <person name="Simakov O."/>
            <person name="Chapman J."/>
            <person name="Fahey B."/>
            <person name="Gauthier M.E."/>
            <person name="Mitros T."/>
            <person name="Richards G.S."/>
            <person name="Conaco C."/>
            <person name="Dacre M."/>
            <person name="Hellsten U."/>
            <person name="Larroux C."/>
            <person name="Putnam N.H."/>
            <person name="Stanke M."/>
            <person name="Adamska M."/>
            <person name="Darling A."/>
            <person name="Degnan S.M."/>
            <person name="Oakley T.H."/>
            <person name="Plachetzki D.C."/>
            <person name="Zhai Y."/>
            <person name="Adamski M."/>
            <person name="Calcino A."/>
            <person name="Cummins S.F."/>
            <person name="Goodstein D.M."/>
            <person name="Harris C."/>
            <person name="Jackson D.J."/>
            <person name="Leys S.P."/>
            <person name="Shu S."/>
            <person name="Woodcroft B.J."/>
            <person name="Vervoort M."/>
            <person name="Kosik K.S."/>
            <person name="Manning G."/>
            <person name="Degnan B.M."/>
            <person name="Rokhsar D.S."/>
        </authorList>
    </citation>
    <scope>NUCLEOTIDE SEQUENCE [LARGE SCALE GENOMIC DNA]</scope>
</reference>
<dbReference type="Proteomes" id="UP000007879">
    <property type="component" value="Unassembled WGS sequence"/>
</dbReference>
<keyword evidence="8 13" id="KW-0472">Membrane</keyword>
<dbReference type="FunCoup" id="A0A1X7TW79">
    <property type="interactions" value="402"/>
</dbReference>
<dbReference type="SUPFAM" id="SSF103506">
    <property type="entry name" value="Mitochondrial carrier"/>
    <property type="match status" value="1"/>
</dbReference>
<keyword evidence="6" id="KW-1133">Transmembrane helix</keyword>
<keyword evidence="3 14" id="KW-0813">Transport</keyword>
<dbReference type="InParanoid" id="A0A1X7TW79"/>
<reference evidence="16" key="2">
    <citation type="submission" date="2017-05" db="UniProtKB">
        <authorList>
            <consortium name="EnsemblMetazoa"/>
        </authorList>
    </citation>
    <scope>IDENTIFICATION</scope>
</reference>
<dbReference type="Gene3D" id="1.50.40.10">
    <property type="entry name" value="Mitochondrial carrier domain"/>
    <property type="match status" value="2"/>
</dbReference>
<keyword evidence="4" id="KW-0408">Iron</keyword>
<evidence type="ECO:0000256" key="11">
    <source>
        <dbReference type="ARBA" id="ARBA00041873"/>
    </source>
</evidence>
<keyword evidence="17" id="KW-1185">Reference proteome</keyword>
<organism evidence="16">
    <name type="scientific">Amphimedon queenslandica</name>
    <name type="common">Sponge</name>
    <dbReference type="NCBI Taxonomy" id="400682"/>
    <lineage>
        <taxon>Eukaryota</taxon>
        <taxon>Metazoa</taxon>
        <taxon>Porifera</taxon>
        <taxon>Demospongiae</taxon>
        <taxon>Heteroscleromorpha</taxon>
        <taxon>Haplosclerida</taxon>
        <taxon>Niphatidae</taxon>
        <taxon>Amphimedon</taxon>
    </lineage>
</organism>